<gene>
    <name evidence="5" type="ORF">C5O19_10980</name>
</gene>
<protein>
    <submittedName>
        <fullName evidence="5">Glycosyl transferase family 2</fullName>
    </submittedName>
</protein>
<dbReference type="SUPFAM" id="SSF53448">
    <property type="entry name" value="Nucleotide-diphospho-sugar transferases"/>
    <property type="match status" value="1"/>
</dbReference>
<dbReference type="Pfam" id="PF00535">
    <property type="entry name" value="Glycos_transf_2"/>
    <property type="match status" value="1"/>
</dbReference>
<dbReference type="GO" id="GO:0016757">
    <property type="term" value="F:glycosyltransferase activity"/>
    <property type="evidence" value="ECO:0007669"/>
    <property type="project" value="UniProtKB-KW"/>
</dbReference>
<sequence length="283" mass="31386">MPDISIVIVTRNRVEALIQTLNTLLQLPEQPPIFVVDNQSTDDTVVRVRTLFPEVTLLALPENCGAAARNRGVAATQTPYVAFCDDDSYWAPRALTKAVAYFEAYPRVALLAGKVLVGPEHTLDPVCEALASSPLAPLVRMPGPAILGFLACGAIIRKTAFEAVGGFEQCFGIGGEEELLAVDLVTKGWGLTYVDDLIGYHFPAESRNPDRRMQVQTRNTLWFYSLRRPWPRVAGQWLRTGLHAVADANARKGWLEAFKRIPEIWAQRRVVPPGIEEQIRLLD</sequence>
<evidence type="ECO:0000259" key="4">
    <source>
        <dbReference type="Pfam" id="PF00535"/>
    </source>
</evidence>
<keyword evidence="3 5" id="KW-0808">Transferase</keyword>
<dbReference type="Gene3D" id="3.90.550.10">
    <property type="entry name" value="Spore Coat Polysaccharide Biosynthesis Protein SpsA, Chain A"/>
    <property type="match status" value="1"/>
</dbReference>
<evidence type="ECO:0000313" key="6">
    <source>
        <dbReference type="Proteomes" id="UP000239590"/>
    </source>
</evidence>
<feature type="domain" description="Glycosyltransferase 2-like" evidence="4">
    <location>
        <begin position="5"/>
        <end position="164"/>
    </location>
</feature>
<keyword evidence="6" id="KW-1185">Reference proteome</keyword>
<reference evidence="6" key="1">
    <citation type="submission" date="2018-02" db="EMBL/GenBank/DDBJ databases">
        <title>Genome sequencing of Solimonas sp. HR-BB.</title>
        <authorList>
            <person name="Lee Y."/>
            <person name="Jeon C.O."/>
        </authorList>
    </citation>
    <scope>NUCLEOTIDE SEQUENCE [LARGE SCALE GENOMIC DNA]</scope>
    <source>
        <strain evidence="6">HR-U</strain>
    </source>
</reference>
<dbReference type="OrthoDB" id="786280at2"/>
<dbReference type="Proteomes" id="UP000239590">
    <property type="component" value="Unassembled WGS sequence"/>
</dbReference>
<evidence type="ECO:0000256" key="1">
    <source>
        <dbReference type="ARBA" id="ARBA00006739"/>
    </source>
</evidence>
<keyword evidence="2" id="KW-0328">Glycosyltransferase</keyword>
<evidence type="ECO:0000256" key="3">
    <source>
        <dbReference type="ARBA" id="ARBA00022679"/>
    </source>
</evidence>
<dbReference type="InterPro" id="IPR029044">
    <property type="entry name" value="Nucleotide-diphossugar_trans"/>
</dbReference>
<name>A0A2S7IRA0_9BACT</name>
<comment type="similarity">
    <text evidence="1">Belongs to the glycosyltransferase 2 family.</text>
</comment>
<evidence type="ECO:0000313" key="5">
    <source>
        <dbReference type="EMBL" id="PQA60110.1"/>
    </source>
</evidence>
<organism evidence="5 6">
    <name type="scientific">Siphonobacter curvatus</name>
    <dbReference type="NCBI Taxonomy" id="2094562"/>
    <lineage>
        <taxon>Bacteria</taxon>
        <taxon>Pseudomonadati</taxon>
        <taxon>Bacteroidota</taxon>
        <taxon>Cytophagia</taxon>
        <taxon>Cytophagales</taxon>
        <taxon>Cytophagaceae</taxon>
        <taxon>Siphonobacter</taxon>
    </lineage>
</organism>
<accession>A0A2S7IRA0</accession>
<dbReference type="PANTHER" id="PTHR43179:SF12">
    <property type="entry name" value="GALACTOFURANOSYLTRANSFERASE GLFT2"/>
    <property type="match status" value="1"/>
</dbReference>
<evidence type="ECO:0000256" key="2">
    <source>
        <dbReference type="ARBA" id="ARBA00022676"/>
    </source>
</evidence>
<dbReference type="InterPro" id="IPR001173">
    <property type="entry name" value="Glyco_trans_2-like"/>
</dbReference>
<dbReference type="RefSeq" id="WP_104712062.1">
    <property type="nucleotide sequence ID" value="NZ_PTRA01000001.1"/>
</dbReference>
<dbReference type="EMBL" id="PTRA01000001">
    <property type="protein sequence ID" value="PQA60110.1"/>
    <property type="molecule type" value="Genomic_DNA"/>
</dbReference>
<proteinExistence type="inferred from homology"/>
<comment type="caution">
    <text evidence="5">The sequence shown here is derived from an EMBL/GenBank/DDBJ whole genome shotgun (WGS) entry which is preliminary data.</text>
</comment>
<dbReference type="PANTHER" id="PTHR43179">
    <property type="entry name" value="RHAMNOSYLTRANSFERASE WBBL"/>
    <property type="match status" value="1"/>
</dbReference>
<dbReference type="AlphaFoldDB" id="A0A2S7IRA0"/>